<dbReference type="Gene3D" id="3.90.79.10">
    <property type="entry name" value="Nucleoside Triphosphate Pyrophosphohydrolase"/>
    <property type="match status" value="1"/>
</dbReference>
<reference evidence="6 7" key="1">
    <citation type="submission" date="2019-06" db="EMBL/GenBank/DDBJ databases">
        <title>Sequencing the genomes of 1000 actinobacteria strains.</title>
        <authorList>
            <person name="Klenk H.-P."/>
        </authorList>
    </citation>
    <scope>NUCLEOTIDE SEQUENCE [LARGE SCALE GENOMIC DNA]</scope>
    <source>
        <strain evidence="6 7">DSM 18082</strain>
    </source>
</reference>
<dbReference type="SUPFAM" id="SSF55811">
    <property type="entry name" value="Nudix"/>
    <property type="match status" value="1"/>
</dbReference>
<protein>
    <submittedName>
        <fullName evidence="6">ADP-ribose pyrophosphatase YjhB (NUDIX family)</fullName>
    </submittedName>
</protein>
<dbReference type="PRINTS" id="PR00502">
    <property type="entry name" value="NUDIXFAMILY"/>
</dbReference>
<comment type="caution">
    <text evidence="6">The sequence shown here is derived from an EMBL/GenBank/DDBJ whole genome shotgun (WGS) entry which is preliminary data.</text>
</comment>
<evidence type="ECO:0000256" key="4">
    <source>
        <dbReference type="RuleBase" id="RU003476"/>
    </source>
</evidence>
<feature type="domain" description="Nudix hydrolase" evidence="5">
    <location>
        <begin position="19"/>
        <end position="150"/>
    </location>
</feature>
<accession>A0A542ZGP5</accession>
<comment type="similarity">
    <text evidence="2 4">Belongs to the Nudix hydrolase family.</text>
</comment>
<evidence type="ECO:0000313" key="6">
    <source>
        <dbReference type="EMBL" id="TQL59542.1"/>
    </source>
</evidence>
<dbReference type="RefSeq" id="WP_185746032.1">
    <property type="nucleotide sequence ID" value="NZ_BAAAKX010000013.1"/>
</dbReference>
<keyword evidence="7" id="KW-1185">Reference proteome</keyword>
<dbReference type="PANTHER" id="PTHR43046:SF2">
    <property type="entry name" value="8-OXO-DGTP DIPHOSPHATASE-RELATED"/>
    <property type="match status" value="1"/>
</dbReference>
<dbReference type="InterPro" id="IPR000086">
    <property type="entry name" value="NUDIX_hydrolase_dom"/>
</dbReference>
<organism evidence="6 7">
    <name type="scientific">Oryzihumus leptocrescens</name>
    <dbReference type="NCBI Taxonomy" id="297536"/>
    <lineage>
        <taxon>Bacteria</taxon>
        <taxon>Bacillati</taxon>
        <taxon>Actinomycetota</taxon>
        <taxon>Actinomycetes</taxon>
        <taxon>Micrococcales</taxon>
        <taxon>Intrasporangiaceae</taxon>
        <taxon>Oryzihumus</taxon>
    </lineage>
</organism>
<dbReference type="CDD" id="cd04677">
    <property type="entry name" value="NUDIX_Hydrolase"/>
    <property type="match status" value="1"/>
</dbReference>
<dbReference type="InterPro" id="IPR015797">
    <property type="entry name" value="NUDIX_hydrolase-like_dom_sf"/>
</dbReference>
<dbReference type="InterPro" id="IPR020476">
    <property type="entry name" value="Nudix_hydrolase"/>
</dbReference>
<dbReference type="PROSITE" id="PS51462">
    <property type="entry name" value="NUDIX"/>
    <property type="match status" value="1"/>
</dbReference>
<dbReference type="PANTHER" id="PTHR43046">
    <property type="entry name" value="GDP-MANNOSE MANNOSYL HYDROLASE"/>
    <property type="match status" value="1"/>
</dbReference>
<evidence type="ECO:0000313" key="7">
    <source>
        <dbReference type="Proteomes" id="UP000319514"/>
    </source>
</evidence>
<dbReference type="InterPro" id="IPR020084">
    <property type="entry name" value="NUDIX_hydrolase_CS"/>
</dbReference>
<dbReference type="Pfam" id="PF00293">
    <property type="entry name" value="NUDIX"/>
    <property type="match status" value="1"/>
</dbReference>
<sequence>MGSEIGYIEGLRRKVGHDPLILACAGCAVLDDAGRVLMQQRGDVDGPWGLPGGAMELGETIEATAVRETFEETGLRVRPEGLLGVYTGTTHTYANGDVVQAVVVVLTATVVDGTLTVDGAETVGLGWFALDDLPGPVFAPHQGMLDDLRNGMRATWT</sequence>
<evidence type="ECO:0000256" key="1">
    <source>
        <dbReference type="ARBA" id="ARBA00001946"/>
    </source>
</evidence>
<dbReference type="Proteomes" id="UP000319514">
    <property type="component" value="Unassembled WGS sequence"/>
</dbReference>
<comment type="cofactor">
    <cofactor evidence="1">
        <name>Mg(2+)</name>
        <dbReference type="ChEBI" id="CHEBI:18420"/>
    </cofactor>
</comment>
<evidence type="ECO:0000256" key="2">
    <source>
        <dbReference type="ARBA" id="ARBA00005582"/>
    </source>
</evidence>
<gene>
    <name evidence="6" type="ORF">FB474_0897</name>
</gene>
<dbReference type="EMBL" id="VFOQ01000001">
    <property type="protein sequence ID" value="TQL59542.1"/>
    <property type="molecule type" value="Genomic_DNA"/>
</dbReference>
<name>A0A542ZGP5_9MICO</name>
<keyword evidence="3 4" id="KW-0378">Hydrolase</keyword>
<dbReference type="GO" id="GO:0016787">
    <property type="term" value="F:hydrolase activity"/>
    <property type="evidence" value="ECO:0007669"/>
    <property type="project" value="UniProtKB-KW"/>
</dbReference>
<evidence type="ECO:0000259" key="5">
    <source>
        <dbReference type="PROSITE" id="PS51462"/>
    </source>
</evidence>
<dbReference type="AlphaFoldDB" id="A0A542ZGP5"/>
<dbReference type="PROSITE" id="PS00893">
    <property type="entry name" value="NUDIX_BOX"/>
    <property type="match status" value="1"/>
</dbReference>
<evidence type="ECO:0000256" key="3">
    <source>
        <dbReference type="ARBA" id="ARBA00022801"/>
    </source>
</evidence>
<proteinExistence type="inferred from homology"/>